<dbReference type="InterPro" id="IPR019734">
    <property type="entry name" value="TPR_rpt"/>
</dbReference>
<evidence type="ECO:0000313" key="5">
    <source>
        <dbReference type="Proteomes" id="UP000444721"/>
    </source>
</evidence>
<proteinExistence type="predicted"/>
<evidence type="ECO:0000256" key="3">
    <source>
        <dbReference type="PROSITE-ProRule" id="PRU00339"/>
    </source>
</evidence>
<dbReference type="AlphaFoldDB" id="A0A6A5C4G0"/>
<dbReference type="Proteomes" id="UP000444721">
    <property type="component" value="Unassembled WGS sequence"/>
</dbReference>
<keyword evidence="2 3" id="KW-0802">TPR repeat</keyword>
<keyword evidence="1" id="KW-0677">Repeat</keyword>
<evidence type="ECO:0000256" key="1">
    <source>
        <dbReference type="ARBA" id="ARBA00022737"/>
    </source>
</evidence>
<dbReference type="Gene3D" id="1.25.40.10">
    <property type="entry name" value="Tetratricopeptide repeat domain"/>
    <property type="match status" value="1"/>
</dbReference>
<dbReference type="InterPro" id="IPR011990">
    <property type="entry name" value="TPR-like_helical_dom_sf"/>
</dbReference>
<dbReference type="RefSeq" id="XP_044564922.1">
    <property type="nucleotide sequence ID" value="XM_044704052.1"/>
</dbReference>
<sequence length="317" mass="36566">MHLQKRSGSKHMAQIVNLLKMSLFQKGDVIISKEKNSSESPSFIISKILEIDSWGDGLNYCYHMSLRTSNTEPPERWETLLEANPQSIYKSYDALTKKLMHSGDTTTDEDEPIKKQMQNILEKVRNQPWTHAQSEYLDKHCNMLVMHSPLSSVMSFDSNDEDDNNDGGKEIILYGQEPIQESELKGFLTYLELTDYSRYLLVLNKAQTFDEVFDKYSALFDQALNCSTLEEGIALYKECLKIHPKLFEAWDNIAINYRDLQRFDEALEACEESLAIEPNNVDTIRLAIHCCKKLGSGYEKMIEQFTNQLQKAMSEQE</sequence>
<reference evidence="4 5" key="1">
    <citation type="journal article" date="2019" name="Sci. Rep.">
        <title>Nanopore sequencing improves the draft genome of the human pathogenic amoeba Naegleria fowleri.</title>
        <authorList>
            <person name="Liechti N."/>
            <person name="Schurch N."/>
            <person name="Bruggmann R."/>
            <person name="Wittwer M."/>
        </authorList>
    </citation>
    <scope>NUCLEOTIDE SEQUENCE [LARGE SCALE GENOMIC DNA]</scope>
    <source>
        <strain evidence="4 5">ATCC 30894</strain>
    </source>
</reference>
<dbReference type="OrthoDB" id="2017782at2759"/>
<dbReference type="VEuPathDB" id="AmoebaDB:NF0079600"/>
<evidence type="ECO:0000256" key="2">
    <source>
        <dbReference type="ARBA" id="ARBA00022803"/>
    </source>
</evidence>
<name>A0A6A5C4G0_NAEFO</name>
<dbReference type="GeneID" id="68120638"/>
<dbReference type="SMART" id="SM00028">
    <property type="entry name" value="TPR"/>
    <property type="match status" value="1"/>
</dbReference>
<protein>
    <submittedName>
        <fullName evidence="4">Uncharacterized protein</fullName>
    </submittedName>
</protein>
<evidence type="ECO:0000313" key="4">
    <source>
        <dbReference type="EMBL" id="KAF0980209.1"/>
    </source>
</evidence>
<organism evidence="4 5">
    <name type="scientific">Naegleria fowleri</name>
    <name type="common">Brain eating amoeba</name>
    <dbReference type="NCBI Taxonomy" id="5763"/>
    <lineage>
        <taxon>Eukaryota</taxon>
        <taxon>Discoba</taxon>
        <taxon>Heterolobosea</taxon>
        <taxon>Tetramitia</taxon>
        <taxon>Eutetramitia</taxon>
        <taxon>Vahlkampfiidae</taxon>
        <taxon>Naegleria</taxon>
    </lineage>
</organism>
<dbReference type="VEuPathDB" id="AmoebaDB:FDP41_013423"/>
<comment type="caution">
    <text evidence="4">The sequence shown here is derived from an EMBL/GenBank/DDBJ whole genome shotgun (WGS) entry which is preliminary data.</text>
</comment>
<feature type="repeat" description="TPR" evidence="3">
    <location>
        <begin position="247"/>
        <end position="280"/>
    </location>
</feature>
<dbReference type="EMBL" id="VFQX01000019">
    <property type="protein sequence ID" value="KAF0980209.1"/>
    <property type="molecule type" value="Genomic_DNA"/>
</dbReference>
<dbReference type="Pfam" id="PF07719">
    <property type="entry name" value="TPR_2"/>
    <property type="match status" value="1"/>
</dbReference>
<gene>
    <name evidence="4" type="ORF">FDP41_013423</name>
</gene>
<keyword evidence="5" id="KW-1185">Reference proteome</keyword>
<dbReference type="SUPFAM" id="SSF48452">
    <property type="entry name" value="TPR-like"/>
    <property type="match status" value="1"/>
</dbReference>
<dbReference type="PROSITE" id="PS50005">
    <property type="entry name" value="TPR"/>
    <property type="match status" value="1"/>
</dbReference>
<dbReference type="VEuPathDB" id="AmoebaDB:NfTy_029020"/>
<accession>A0A6A5C4G0</accession>
<dbReference type="InterPro" id="IPR013105">
    <property type="entry name" value="TPR_2"/>
</dbReference>